<keyword evidence="2" id="KW-1185">Reference proteome</keyword>
<dbReference type="InParanoid" id="A0A0C3J861"/>
<organism evidence="1 2">
    <name type="scientific">Pisolithus tinctorius Marx 270</name>
    <dbReference type="NCBI Taxonomy" id="870435"/>
    <lineage>
        <taxon>Eukaryota</taxon>
        <taxon>Fungi</taxon>
        <taxon>Dikarya</taxon>
        <taxon>Basidiomycota</taxon>
        <taxon>Agaricomycotina</taxon>
        <taxon>Agaricomycetes</taxon>
        <taxon>Agaricomycetidae</taxon>
        <taxon>Boletales</taxon>
        <taxon>Sclerodermatineae</taxon>
        <taxon>Pisolithaceae</taxon>
        <taxon>Pisolithus</taxon>
    </lineage>
</organism>
<dbReference type="EMBL" id="KN831967">
    <property type="protein sequence ID" value="KIO05238.1"/>
    <property type="molecule type" value="Genomic_DNA"/>
</dbReference>
<reference evidence="2" key="2">
    <citation type="submission" date="2015-01" db="EMBL/GenBank/DDBJ databases">
        <title>Evolutionary Origins and Diversification of the Mycorrhizal Mutualists.</title>
        <authorList>
            <consortium name="DOE Joint Genome Institute"/>
            <consortium name="Mycorrhizal Genomics Consortium"/>
            <person name="Kohler A."/>
            <person name="Kuo A."/>
            <person name="Nagy L.G."/>
            <person name="Floudas D."/>
            <person name="Copeland A."/>
            <person name="Barry K.W."/>
            <person name="Cichocki N."/>
            <person name="Veneault-Fourrey C."/>
            <person name="LaButti K."/>
            <person name="Lindquist E.A."/>
            <person name="Lipzen A."/>
            <person name="Lundell T."/>
            <person name="Morin E."/>
            <person name="Murat C."/>
            <person name="Riley R."/>
            <person name="Ohm R."/>
            <person name="Sun H."/>
            <person name="Tunlid A."/>
            <person name="Henrissat B."/>
            <person name="Grigoriev I.V."/>
            <person name="Hibbett D.S."/>
            <person name="Martin F."/>
        </authorList>
    </citation>
    <scope>NUCLEOTIDE SEQUENCE [LARGE SCALE GENOMIC DNA]</scope>
    <source>
        <strain evidence="2">Marx 270</strain>
    </source>
</reference>
<dbReference type="AlphaFoldDB" id="A0A0C3J861"/>
<evidence type="ECO:0000313" key="1">
    <source>
        <dbReference type="EMBL" id="KIO05238.1"/>
    </source>
</evidence>
<sequence length="81" mass="8871">MDGAVARGMSELDETEAGRLGVKGTVRERQVLEAREMATNYVAMGGEVWMCVFNGSAVKSYRAPPTTTPPLRLRFFTASFP</sequence>
<accession>A0A0C3J861</accession>
<protein>
    <submittedName>
        <fullName evidence="1">Uncharacterized protein</fullName>
    </submittedName>
</protein>
<gene>
    <name evidence="1" type="ORF">M404DRAFT_999818</name>
</gene>
<name>A0A0C3J861_PISTI</name>
<evidence type="ECO:0000313" key="2">
    <source>
        <dbReference type="Proteomes" id="UP000054217"/>
    </source>
</evidence>
<dbReference type="Proteomes" id="UP000054217">
    <property type="component" value="Unassembled WGS sequence"/>
</dbReference>
<dbReference type="HOGENOM" id="CLU_2574829_0_0_1"/>
<proteinExistence type="predicted"/>
<reference evidence="1 2" key="1">
    <citation type="submission" date="2014-04" db="EMBL/GenBank/DDBJ databases">
        <authorList>
            <consortium name="DOE Joint Genome Institute"/>
            <person name="Kuo A."/>
            <person name="Kohler A."/>
            <person name="Costa M.D."/>
            <person name="Nagy L.G."/>
            <person name="Floudas D."/>
            <person name="Copeland A."/>
            <person name="Barry K.W."/>
            <person name="Cichocki N."/>
            <person name="Veneault-Fourrey C."/>
            <person name="LaButti K."/>
            <person name="Lindquist E.A."/>
            <person name="Lipzen A."/>
            <person name="Lundell T."/>
            <person name="Morin E."/>
            <person name="Murat C."/>
            <person name="Sun H."/>
            <person name="Tunlid A."/>
            <person name="Henrissat B."/>
            <person name="Grigoriev I.V."/>
            <person name="Hibbett D.S."/>
            <person name="Martin F."/>
            <person name="Nordberg H.P."/>
            <person name="Cantor M.N."/>
            <person name="Hua S.X."/>
        </authorList>
    </citation>
    <scope>NUCLEOTIDE SEQUENCE [LARGE SCALE GENOMIC DNA]</scope>
    <source>
        <strain evidence="1 2">Marx 270</strain>
    </source>
</reference>